<name>A0A3L6LCA7_9TRYP</name>
<dbReference type="AlphaFoldDB" id="A0A3L6LCA7"/>
<protein>
    <recommendedName>
        <fullName evidence="4">Secreted protein</fullName>
    </recommendedName>
</protein>
<dbReference type="Proteomes" id="UP000266743">
    <property type="component" value="Chromosome 1"/>
</dbReference>
<evidence type="ECO:0000313" key="3">
    <source>
        <dbReference type="Proteomes" id="UP000266743"/>
    </source>
</evidence>
<comment type="caution">
    <text evidence="2">The sequence shown here is derived from an EMBL/GenBank/DDBJ whole genome shotgun (WGS) entry which is preliminary data.</text>
</comment>
<evidence type="ECO:0008006" key="4">
    <source>
        <dbReference type="Google" id="ProtNLM"/>
    </source>
</evidence>
<sequence>MLMCLCFSACGFALRGPFSAGKCFVHYFSLCCYVCLGFPSPGRSIALNHFFCGRSFGCASKITNFLFHVGRHNLFCARLLSGIVWHMPPNTCTRMHFHAGYAFVSECAGVNLWEVCVCVCAVSLSVLFCRGNGIPRLFGERLRTPPFEYMCFLLFGWFH</sequence>
<evidence type="ECO:0000313" key="2">
    <source>
        <dbReference type="EMBL" id="RHW74189.1"/>
    </source>
</evidence>
<proteinExistence type="predicted"/>
<feature type="signal peptide" evidence="1">
    <location>
        <begin position="1"/>
        <end position="20"/>
    </location>
</feature>
<evidence type="ECO:0000256" key="1">
    <source>
        <dbReference type="SAM" id="SignalP"/>
    </source>
</evidence>
<feature type="chain" id="PRO_5018140234" description="Secreted protein" evidence="1">
    <location>
        <begin position="21"/>
        <end position="159"/>
    </location>
</feature>
<keyword evidence="1" id="KW-0732">Signal</keyword>
<organism evidence="2 3">
    <name type="scientific">Trypanosoma brucei equiperdum</name>
    <dbReference type="NCBI Taxonomy" id="630700"/>
    <lineage>
        <taxon>Eukaryota</taxon>
        <taxon>Discoba</taxon>
        <taxon>Euglenozoa</taxon>
        <taxon>Kinetoplastea</taxon>
        <taxon>Metakinetoplastina</taxon>
        <taxon>Trypanosomatida</taxon>
        <taxon>Trypanosomatidae</taxon>
        <taxon>Trypanosoma</taxon>
    </lineage>
</organism>
<dbReference type="EMBL" id="QSBY01000001">
    <property type="protein sequence ID" value="RHW74189.1"/>
    <property type="molecule type" value="Genomic_DNA"/>
</dbReference>
<reference evidence="2 3" key="1">
    <citation type="submission" date="2018-09" db="EMBL/GenBank/DDBJ databases">
        <title>whole genome sequence of T. equiperdum IVM-t1 strain.</title>
        <authorList>
            <person name="Suganuma K."/>
        </authorList>
    </citation>
    <scope>NUCLEOTIDE SEQUENCE [LARGE SCALE GENOMIC DNA]</scope>
    <source>
        <strain evidence="2 3">IVM-t1</strain>
    </source>
</reference>
<accession>A0A3L6LCA7</accession>
<gene>
    <name evidence="2" type="ORF">DPX39_010034700</name>
</gene>